<dbReference type="EMBL" id="JARQBN010000019">
    <property type="protein sequence ID" value="MDT2828745.1"/>
    <property type="molecule type" value="Genomic_DNA"/>
</dbReference>
<dbReference type="PROSITE" id="PS00139">
    <property type="entry name" value="THIOL_PROTEASE_CYS"/>
    <property type="match status" value="1"/>
</dbReference>
<keyword evidence="1 4" id="KW-0645">Protease</keyword>
<accession>A0ABU3FRZ6</accession>
<evidence type="ECO:0000313" key="5">
    <source>
        <dbReference type="EMBL" id="MDT2828745.1"/>
    </source>
</evidence>
<comment type="similarity">
    <text evidence="4">Belongs to the peptidase C1 family.</text>
</comment>
<sequence>MSKIENERTQAFREAFAKNSKQVALQRGVVKNGIRVSAENVQAHVENTPVFSIDLATGKVANQKQSGRCWMFAALNTFRHKLLTTFQLKDFELSQNYTFFWDKYEKVNYFYENILATAEQPTSSREVAFLMQTPQQDGGQWDMIVSLFQKYGVVPKAVMPESSSSSNSRDLNNYLNKLLRKHAVLLRQMVAEEATAEEIQANREAMLQEVYNLLAISLGTPPEVFDFEYRDEEKNYHLDQDLTPQSFYEKYVGVNLDNYVSIINAPTADKPFMRSYTVDMLGNVVDGKQVKYLNLEMEDFKALAVKQLEQGESVWFGCDVGQSSTRDSGIMALDAYDVEDLFDVDLTMTKAERLDYGESMMTHAMVLTGVDVINEQAKKWKVENSWGEKVGDKGFFVMSDEWMDEYTYQIVVRKEFLTPEQLSAFEAEPTVLAPWDPMGALA</sequence>
<dbReference type="PROSITE" id="PS00639">
    <property type="entry name" value="THIOL_PROTEASE_HIS"/>
    <property type="match status" value="1"/>
</dbReference>
<dbReference type="InterPro" id="IPR025660">
    <property type="entry name" value="Pept_his_AS"/>
</dbReference>
<dbReference type="PANTHER" id="PTHR10363:SF2">
    <property type="entry name" value="BLEOMYCIN HYDROLASE"/>
    <property type="match status" value="1"/>
</dbReference>
<dbReference type="InterPro" id="IPR000169">
    <property type="entry name" value="Pept_cys_AS"/>
</dbReference>
<gene>
    <name evidence="5" type="ORF">P7H59_09870</name>
</gene>
<dbReference type="SUPFAM" id="SSF54001">
    <property type="entry name" value="Cysteine proteinases"/>
    <property type="match status" value="1"/>
</dbReference>
<evidence type="ECO:0000256" key="2">
    <source>
        <dbReference type="ARBA" id="ARBA00022801"/>
    </source>
</evidence>
<keyword evidence="4" id="KW-0031">Aminopeptidase</keyword>
<organism evidence="5 6">
    <name type="scientific">Enterococcus viikkiensis</name>
    <dbReference type="NCBI Taxonomy" id="930854"/>
    <lineage>
        <taxon>Bacteria</taxon>
        <taxon>Bacillati</taxon>
        <taxon>Bacillota</taxon>
        <taxon>Bacilli</taxon>
        <taxon>Lactobacillales</taxon>
        <taxon>Enterococcaceae</taxon>
        <taxon>Enterococcus</taxon>
    </lineage>
</organism>
<dbReference type="PIRSF" id="PIRSF005700">
    <property type="entry name" value="PepC"/>
    <property type="match status" value="1"/>
</dbReference>
<protein>
    <recommendedName>
        <fullName evidence="4">Aminopeptidase</fullName>
    </recommendedName>
</protein>
<keyword evidence="3 4" id="KW-0788">Thiol protease</keyword>
<reference evidence="5 6" key="1">
    <citation type="submission" date="2023-03" db="EMBL/GenBank/DDBJ databases">
        <authorList>
            <person name="Shen W."/>
            <person name="Cai J."/>
        </authorList>
    </citation>
    <scope>NUCLEOTIDE SEQUENCE [LARGE SCALE GENOMIC DNA]</scope>
    <source>
        <strain evidence="5 6">B101</strain>
    </source>
</reference>
<dbReference type="Proteomes" id="UP001265301">
    <property type="component" value="Unassembled WGS sequence"/>
</dbReference>
<evidence type="ECO:0000256" key="1">
    <source>
        <dbReference type="ARBA" id="ARBA00022670"/>
    </source>
</evidence>
<evidence type="ECO:0000256" key="4">
    <source>
        <dbReference type="PIRNR" id="PIRNR005700"/>
    </source>
</evidence>
<dbReference type="RefSeq" id="WP_311819409.1">
    <property type="nucleotide sequence ID" value="NZ_JARQBN010000019.1"/>
</dbReference>
<comment type="caution">
    <text evidence="5">The sequence shown here is derived from an EMBL/GenBank/DDBJ whole genome shotgun (WGS) entry which is preliminary data.</text>
</comment>
<evidence type="ECO:0000256" key="3">
    <source>
        <dbReference type="ARBA" id="ARBA00022807"/>
    </source>
</evidence>
<dbReference type="InterPro" id="IPR038765">
    <property type="entry name" value="Papain-like_cys_pep_sf"/>
</dbReference>
<dbReference type="Gene3D" id="3.90.70.10">
    <property type="entry name" value="Cysteine proteinases"/>
    <property type="match status" value="1"/>
</dbReference>
<dbReference type="Pfam" id="PF03051">
    <property type="entry name" value="Peptidase_C1_2"/>
    <property type="match status" value="1"/>
</dbReference>
<dbReference type="CDD" id="cd00585">
    <property type="entry name" value="Peptidase_C1B"/>
    <property type="match status" value="1"/>
</dbReference>
<keyword evidence="2 4" id="KW-0378">Hydrolase</keyword>
<evidence type="ECO:0000313" key="6">
    <source>
        <dbReference type="Proteomes" id="UP001265301"/>
    </source>
</evidence>
<dbReference type="InterPro" id="IPR004134">
    <property type="entry name" value="Peptidase_C1B"/>
</dbReference>
<proteinExistence type="inferred from homology"/>
<name>A0ABU3FRZ6_9ENTE</name>
<dbReference type="PANTHER" id="PTHR10363">
    <property type="entry name" value="BLEOMYCIN HYDROLASE"/>
    <property type="match status" value="1"/>
</dbReference>
<keyword evidence="6" id="KW-1185">Reference proteome</keyword>